<comment type="caution">
    <text evidence="2">The sequence shown here is derived from an EMBL/GenBank/DDBJ whole genome shotgun (WGS) entry which is preliminary data.</text>
</comment>
<dbReference type="InterPro" id="IPR055760">
    <property type="entry name" value="DUF7336"/>
</dbReference>
<evidence type="ECO:0000313" key="2">
    <source>
        <dbReference type="EMBL" id="MEX6504707.1"/>
    </source>
</evidence>
<dbReference type="RefSeq" id="WP_369289625.1">
    <property type="nucleotide sequence ID" value="NZ_JBFTEG010000045.1"/>
</dbReference>
<dbReference type="EMBL" id="JBFTEG010000045">
    <property type="protein sequence ID" value="MEX6504707.1"/>
    <property type="molecule type" value="Genomic_DNA"/>
</dbReference>
<gene>
    <name evidence="2" type="ORF">AB5S05_21970</name>
</gene>
<evidence type="ECO:0000259" key="1">
    <source>
        <dbReference type="Pfam" id="PF24024"/>
    </source>
</evidence>
<proteinExistence type="predicted"/>
<name>A0ABV3YZE1_9PSED</name>
<dbReference type="Pfam" id="PF24024">
    <property type="entry name" value="DUF7336"/>
    <property type="match status" value="1"/>
</dbReference>
<reference evidence="2 3" key="1">
    <citation type="submission" date="2024-07" db="EMBL/GenBank/DDBJ databases">
        <authorList>
            <person name="Li M."/>
        </authorList>
    </citation>
    <scope>NUCLEOTIDE SEQUENCE [LARGE SCALE GENOMIC DNA]</scope>
    <source>
        <strain evidence="2 3">25A3E</strain>
    </source>
</reference>
<keyword evidence="3" id="KW-1185">Reference proteome</keyword>
<sequence>MKSVYILHHVHEFADGHEDQKIIGVFSSEENAKAALNLVKSQPGFSNTPEGFGIAEWQLDRAGWLEGYVSI</sequence>
<protein>
    <recommendedName>
        <fullName evidence="1">DUF7336 domain-containing protein</fullName>
    </recommendedName>
</protein>
<evidence type="ECO:0000313" key="3">
    <source>
        <dbReference type="Proteomes" id="UP001560296"/>
    </source>
</evidence>
<dbReference type="Proteomes" id="UP001560296">
    <property type="component" value="Unassembled WGS sequence"/>
</dbReference>
<accession>A0ABV3YZE1</accession>
<feature type="domain" description="DUF7336" evidence="1">
    <location>
        <begin position="3"/>
        <end position="66"/>
    </location>
</feature>
<organism evidence="2 3">
    <name type="scientific">Pseudomonas zhanjiangensis</name>
    <dbReference type="NCBI Taxonomy" id="3239015"/>
    <lineage>
        <taxon>Bacteria</taxon>
        <taxon>Pseudomonadati</taxon>
        <taxon>Pseudomonadota</taxon>
        <taxon>Gammaproteobacteria</taxon>
        <taxon>Pseudomonadales</taxon>
        <taxon>Pseudomonadaceae</taxon>
        <taxon>Pseudomonas</taxon>
    </lineage>
</organism>